<dbReference type="Proteomes" id="UP000265520">
    <property type="component" value="Unassembled WGS sequence"/>
</dbReference>
<feature type="chain" id="PRO_5017293035" evidence="1">
    <location>
        <begin position="16"/>
        <end position="37"/>
    </location>
</feature>
<keyword evidence="3" id="KW-1185">Reference proteome</keyword>
<feature type="non-terminal residue" evidence="2">
    <location>
        <position position="1"/>
    </location>
</feature>
<evidence type="ECO:0000313" key="3">
    <source>
        <dbReference type="Proteomes" id="UP000265520"/>
    </source>
</evidence>
<name>A0A392SUA9_9FABA</name>
<organism evidence="2 3">
    <name type="scientific">Trifolium medium</name>
    <dbReference type="NCBI Taxonomy" id="97028"/>
    <lineage>
        <taxon>Eukaryota</taxon>
        <taxon>Viridiplantae</taxon>
        <taxon>Streptophyta</taxon>
        <taxon>Embryophyta</taxon>
        <taxon>Tracheophyta</taxon>
        <taxon>Spermatophyta</taxon>
        <taxon>Magnoliopsida</taxon>
        <taxon>eudicotyledons</taxon>
        <taxon>Gunneridae</taxon>
        <taxon>Pentapetalae</taxon>
        <taxon>rosids</taxon>
        <taxon>fabids</taxon>
        <taxon>Fabales</taxon>
        <taxon>Fabaceae</taxon>
        <taxon>Papilionoideae</taxon>
        <taxon>50 kb inversion clade</taxon>
        <taxon>NPAAA clade</taxon>
        <taxon>Hologalegina</taxon>
        <taxon>IRL clade</taxon>
        <taxon>Trifolieae</taxon>
        <taxon>Trifolium</taxon>
    </lineage>
</organism>
<evidence type="ECO:0000313" key="2">
    <source>
        <dbReference type="EMBL" id="MCI51510.1"/>
    </source>
</evidence>
<dbReference type="AlphaFoldDB" id="A0A392SUA9"/>
<proteinExistence type="predicted"/>
<keyword evidence="1" id="KW-0732">Signal</keyword>
<accession>A0A392SUA9</accession>
<comment type="caution">
    <text evidence="2">The sequence shown here is derived from an EMBL/GenBank/DDBJ whole genome shotgun (WGS) entry which is preliminary data.</text>
</comment>
<evidence type="ECO:0000256" key="1">
    <source>
        <dbReference type="SAM" id="SignalP"/>
    </source>
</evidence>
<feature type="signal peptide" evidence="1">
    <location>
        <begin position="1"/>
        <end position="15"/>
    </location>
</feature>
<protein>
    <submittedName>
        <fullName evidence="2">Uncharacterized protein</fullName>
    </submittedName>
</protein>
<dbReference type="EMBL" id="LXQA010432973">
    <property type="protein sequence ID" value="MCI51510.1"/>
    <property type="molecule type" value="Genomic_DNA"/>
</dbReference>
<sequence>SIVLFGCHLISSAALAPLDSMLAFDCYVYIGDLVGLF</sequence>
<reference evidence="2 3" key="1">
    <citation type="journal article" date="2018" name="Front. Plant Sci.">
        <title>Red Clover (Trifolium pratense) and Zigzag Clover (T. medium) - A Picture of Genomic Similarities and Differences.</title>
        <authorList>
            <person name="Dluhosova J."/>
            <person name="Istvanek J."/>
            <person name="Nedelnik J."/>
            <person name="Repkova J."/>
        </authorList>
    </citation>
    <scope>NUCLEOTIDE SEQUENCE [LARGE SCALE GENOMIC DNA]</scope>
    <source>
        <strain evidence="3">cv. 10/8</strain>
        <tissue evidence="2">Leaf</tissue>
    </source>
</reference>